<dbReference type="Gene3D" id="3.30.470.20">
    <property type="entry name" value="ATP-grasp fold, B domain"/>
    <property type="match status" value="1"/>
</dbReference>
<dbReference type="InterPro" id="IPR008656">
    <property type="entry name" value="Inositol_tetrakis-P_1-kinase"/>
</dbReference>
<dbReference type="PANTHER" id="PTHR14217">
    <property type="entry name" value="INOSITOL-TETRAKISPHOSPHATE 1-KINASE"/>
    <property type="match status" value="1"/>
</dbReference>
<evidence type="ECO:0000313" key="2">
    <source>
        <dbReference type="Proteomes" id="UP000195570"/>
    </source>
</evidence>
<comment type="caution">
    <text evidence="1">The sequence shown here is derived from an EMBL/GenBank/DDBJ whole genome shotgun (WGS) entry which is preliminary data.</text>
</comment>
<proteinExistence type="predicted"/>
<dbReference type="GO" id="GO:0052726">
    <property type="term" value="F:inositol-1,3,4-trisphosphate 5-kinase activity"/>
    <property type="evidence" value="ECO:0007669"/>
    <property type="project" value="InterPro"/>
</dbReference>
<accession>A0A1G4IFJ3</accession>
<dbReference type="GeneID" id="92376442"/>
<dbReference type="GO" id="GO:0000287">
    <property type="term" value="F:magnesium ion binding"/>
    <property type="evidence" value="ECO:0007669"/>
    <property type="project" value="InterPro"/>
</dbReference>
<dbReference type="GO" id="GO:0005524">
    <property type="term" value="F:ATP binding"/>
    <property type="evidence" value="ECO:0007669"/>
    <property type="project" value="InterPro"/>
</dbReference>
<gene>
    <name evidence="1" type="ORF">TEOVI_000250200</name>
</gene>
<dbReference type="GO" id="GO:0047325">
    <property type="term" value="F:inositol-3,4,5,6-tetrakisphosphate 1-kinase activity"/>
    <property type="evidence" value="ECO:0007669"/>
    <property type="project" value="InterPro"/>
</dbReference>
<name>A0A1G4IFJ3_TRYEQ</name>
<protein>
    <submittedName>
        <fullName evidence="1">Uncharacterized protein</fullName>
    </submittedName>
</protein>
<sequence length="421" mass="46758">MEDAVEAHRTELVVALCGSEKKHRQSFEKIRRYAEGIRNESGKNGTPTFGGGRTFVFVDMKYDAHNREMITDDDDMKVDVVLHKLSTLPPEAFGALLKWCEATSAKRRQKRLPPVVVIDPPNAARVVMKRSTLAKALEGRPVPSLFLTPRSWFCSCGGGALEPLGWRDTDSTVTPDTTEGSCEWWITKTDLSTGPSYTHRMVVWQGPVPTNGIPQAVMKLLPSESQTYIVQKFFLSALPFVLKVYCVREYVAIRAVSAFSLLRALLDGYSSINSNREGFQPVCIDSQKIFANKDVWDQQNPQLAQHWQRYLIEGGEAHTQCKAIAAQLSQTLQLSLFGFDLLLLPKDLPSGNQPILESPITAEAVGALLFEEKGVGSPTILLRTAVPMVVDVNYFPGYAGMSEVERRITEMIESSVVSKDC</sequence>
<organism evidence="1 2">
    <name type="scientific">Trypanosoma equiperdum</name>
    <dbReference type="NCBI Taxonomy" id="5694"/>
    <lineage>
        <taxon>Eukaryota</taxon>
        <taxon>Discoba</taxon>
        <taxon>Euglenozoa</taxon>
        <taxon>Kinetoplastea</taxon>
        <taxon>Metakinetoplastina</taxon>
        <taxon>Trypanosomatida</taxon>
        <taxon>Trypanosomatidae</taxon>
        <taxon>Trypanosoma</taxon>
    </lineage>
</organism>
<dbReference type="GO" id="GO:0005737">
    <property type="term" value="C:cytoplasm"/>
    <property type="evidence" value="ECO:0007669"/>
    <property type="project" value="TreeGrafter"/>
</dbReference>
<reference evidence="1" key="1">
    <citation type="submission" date="2016-09" db="EMBL/GenBank/DDBJ databases">
        <authorList>
            <person name="Hebert L."/>
            <person name="Moumen B."/>
        </authorList>
    </citation>
    <scope>NUCLEOTIDE SEQUENCE [LARGE SCALE GENOMIC DNA]</scope>
    <source>
        <strain evidence="1">OVI</strain>
    </source>
</reference>
<dbReference type="PANTHER" id="PTHR14217:SF1">
    <property type="entry name" value="INOSITOL-TETRAKISPHOSPHATE 1-KINASE"/>
    <property type="match status" value="1"/>
</dbReference>
<dbReference type="RefSeq" id="XP_067081672.1">
    <property type="nucleotide sequence ID" value="XM_067225571.1"/>
</dbReference>
<dbReference type="GO" id="GO:0052725">
    <property type="term" value="F:inositol-1,3,4-trisphosphate 6-kinase activity"/>
    <property type="evidence" value="ECO:0007669"/>
    <property type="project" value="InterPro"/>
</dbReference>
<keyword evidence="2" id="KW-1185">Reference proteome</keyword>
<dbReference type="EMBL" id="CZPT02001539">
    <property type="protein sequence ID" value="SCU70927.1"/>
    <property type="molecule type" value="Genomic_DNA"/>
</dbReference>
<dbReference type="VEuPathDB" id="TriTrypDB:TEOVI_000250200"/>
<dbReference type="GO" id="GO:0032957">
    <property type="term" value="P:inositol trisphosphate metabolic process"/>
    <property type="evidence" value="ECO:0007669"/>
    <property type="project" value="InterPro"/>
</dbReference>
<evidence type="ECO:0000313" key="1">
    <source>
        <dbReference type="EMBL" id="SCU70927.1"/>
    </source>
</evidence>
<dbReference type="Proteomes" id="UP000195570">
    <property type="component" value="Unassembled WGS sequence"/>
</dbReference>
<dbReference type="AlphaFoldDB" id="A0A1G4IFJ3"/>